<evidence type="ECO:0000313" key="1">
    <source>
        <dbReference type="EMBL" id="KAJ1893761.1"/>
    </source>
</evidence>
<dbReference type="Proteomes" id="UP001150581">
    <property type="component" value="Unassembled WGS sequence"/>
</dbReference>
<evidence type="ECO:0000313" key="2">
    <source>
        <dbReference type="Proteomes" id="UP001150581"/>
    </source>
</evidence>
<accession>A0ACC1IDX2</accession>
<name>A0ACC1IDX2_9FUNG</name>
<dbReference type="EMBL" id="JANBPG010000791">
    <property type="protein sequence ID" value="KAJ1893761.1"/>
    <property type="molecule type" value="Genomic_DNA"/>
</dbReference>
<sequence length="426" mass="46883">MQCNFVSVSPESDFSIQNLPFGVCTTSGSKAHHVTVAIGDYALNMATLAKLGLFQSIKGLDAESVFSKPYLNDYMSLGRSVWQAVRHELQDFLSNTHNALRSRISASDASVVTPLREAQMHLPARIGDYTDFYASREHATNVGIMFRGKDNALMPNWTHLPVGYHGRASSIVVSGTPLHRPNGQKRPDQTKPPVFGPSARLDYELEMAYFVGPGNNLGTPLTLQQAEECIFGAVLMNDWSARDIQAWEYVPLGPFLGKSFGTTISPWVVTMDALEPFRVPQPTQEPEPLPYLCDESGSPAGYDIRLAVDIKPKEGSEFYPLSRSNLKYMYWSLRQQLTHHAINGCNMRPGDLCGTGTISGPAEESFGSMLELSWSGQKDITLGDSGITRKFIEDNDVIRLSGYCQGDGFRVGFGQCVGEILPAKRA</sequence>
<protein>
    <submittedName>
        <fullName evidence="1">Uncharacterized protein</fullName>
    </submittedName>
</protein>
<keyword evidence="2" id="KW-1185">Reference proteome</keyword>
<reference evidence="1" key="1">
    <citation type="submission" date="2022-07" db="EMBL/GenBank/DDBJ databases">
        <title>Phylogenomic reconstructions and comparative analyses of Kickxellomycotina fungi.</title>
        <authorList>
            <person name="Reynolds N.K."/>
            <person name="Stajich J.E."/>
            <person name="Barry K."/>
            <person name="Grigoriev I.V."/>
            <person name="Crous P."/>
            <person name="Smith M.E."/>
        </authorList>
    </citation>
    <scope>NUCLEOTIDE SEQUENCE</scope>
    <source>
        <strain evidence="1">Benny 63K</strain>
    </source>
</reference>
<comment type="caution">
    <text evidence="1">The sequence shown here is derived from an EMBL/GenBank/DDBJ whole genome shotgun (WGS) entry which is preliminary data.</text>
</comment>
<proteinExistence type="predicted"/>
<gene>
    <name evidence="1" type="ORF">LPJ66_005570</name>
</gene>
<organism evidence="1 2">
    <name type="scientific">Kickxella alabastrina</name>
    <dbReference type="NCBI Taxonomy" id="61397"/>
    <lineage>
        <taxon>Eukaryota</taxon>
        <taxon>Fungi</taxon>
        <taxon>Fungi incertae sedis</taxon>
        <taxon>Zoopagomycota</taxon>
        <taxon>Kickxellomycotina</taxon>
        <taxon>Kickxellomycetes</taxon>
        <taxon>Kickxellales</taxon>
        <taxon>Kickxellaceae</taxon>
        <taxon>Kickxella</taxon>
    </lineage>
</organism>